<organism evidence="1 2">
    <name type="scientific">Morus notabilis</name>
    <dbReference type="NCBI Taxonomy" id="981085"/>
    <lineage>
        <taxon>Eukaryota</taxon>
        <taxon>Viridiplantae</taxon>
        <taxon>Streptophyta</taxon>
        <taxon>Embryophyta</taxon>
        <taxon>Tracheophyta</taxon>
        <taxon>Spermatophyta</taxon>
        <taxon>Magnoliopsida</taxon>
        <taxon>eudicotyledons</taxon>
        <taxon>Gunneridae</taxon>
        <taxon>Pentapetalae</taxon>
        <taxon>rosids</taxon>
        <taxon>fabids</taxon>
        <taxon>Rosales</taxon>
        <taxon>Moraceae</taxon>
        <taxon>Moreae</taxon>
        <taxon>Morus</taxon>
    </lineage>
</organism>
<reference evidence="2" key="1">
    <citation type="submission" date="2013-01" db="EMBL/GenBank/DDBJ databases">
        <title>Draft Genome Sequence of a Mulberry Tree, Morus notabilis C.K. Schneid.</title>
        <authorList>
            <person name="He N."/>
            <person name="Zhao S."/>
        </authorList>
    </citation>
    <scope>NUCLEOTIDE SEQUENCE</scope>
</reference>
<sequence length="124" mass="14486">MARDFRSKLFKKFIEPLKVTAEQWKKFVEYRLTPEQQAISQAAFERRKLWDYVHLNSRGGYQKAEAVYPFSLAMTYKNSLMGPTLLLQPPSPPIMLLPLILNTKHGYVKTNYYLEHLSALSHPI</sequence>
<evidence type="ECO:0000313" key="2">
    <source>
        <dbReference type="Proteomes" id="UP000030645"/>
    </source>
</evidence>
<accession>W9QE35</accession>
<evidence type="ECO:0000313" key="1">
    <source>
        <dbReference type="EMBL" id="EXB30264.1"/>
    </source>
</evidence>
<proteinExistence type="predicted"/>
<dbReference type="AlphaFoldDB" id="W9QE35"/>
<name>W9QE35_9ROSA</name>
<keyword evidence="2" id="KW-1185">Reference proteome</keyword>
<gene>
    <name evidence="1" type="ORF">L484_020904</name>
</gene>
<dbReference type="EMBL" id="KE343479">
    <property type="protein sequence ID" value="EXB30264.1"/>
    <property type="molecule type" value="Genomic_DNA"/>
</dbReference>
<protein>
    <submittedName>
        <fullName evidence="1">Uncharacterized protein</fullName>
    </submittedName>
</protein>
<dbReference type="Proteomes" id="UP000030645">
    <property type="component" value="Unassembled WGS sequence"/>
</dbReference>